<gene>
    <name evidence="2" type="ORF">H6A34_12775</name>
</gene>
<dbReference type="CDD" id="cd06433">
    <property type="entry name" value="GT_2_WfgS_like"/>
    <property type="match status" value="1"/>
</dbReference>
<protein>
    <submittedName>
        <fullName evidence="2">Glycosyltransferase</fullName>
    </submittedName>
</protein>
<reference evidence="2" key="2">
    <citation type="journal article" date="2021" name="Sci. Rep.">
        <title>The distribution of antibiotic resistance genes in chicken gut microbiota commensals.</title>
        <authorList>
            <person name="Juricova H."/>
            <person name="Matiasovicova J."/>
            <person name="Kubasova T."/>
            <person name="Cejkova D."/>
            <person name="Rychlik I."/>
        </authorList>
    </citation>
    <scope>NUCLEOTIDE SEQUENCE</scope>
    <source>
        <strain evidence="2">An824</strain>
    </source>
</reference>
<dbReference type="Pfam" id="PF00535">
    <property type="entry name" value="Glycos_transf_2"/>
    <property type="match status" value="1"/>
</dbReference>
<sequence length="268" mass="30291">MIKFSIVTITYNAATVLTRTTDSVLAQTYPNVEHIIVDGASNDGTADMATDYKRQSDASTNGHEVRVISEPDKGLYDAMNKGLTLATGDYVCFLNAGDFFPDGSTLSTIHANARLAERQEAGEGLPAVLYGDTDWVDNDGRYISRRRLTPPETLTWRSFMKGMLVCHQAFYARTDIARRTPYDLRYRFSADVDWCIRIMKEARKMELPLVNVHATVADYQREGQSTENHRASLLERFDIMKRHYGLPATLAMHAWFVIRAVLKPEKKA</sequence>
<dbReference type="GO" id="GO:0016758">
    <property type="term" value="F:hexosyltransferase activity"/>
    <property type="evidence" value="ECO:0007669"/>
    <property type="project" value="UniProtKB-ARBA"/>
</dbReference>
<evidence type="ECO:0000313" key="3">
    <source>
        <dbReference type="Proteomes" id="UP000706891"/>
    </source>
</evidence>
<accession>A0A939B8E3</accession>
<proteinExistence type="predicted"/>
<evidence type="ECO:0000313" key="2">
    <source>
        <dbReference type="EMBL" id="MBM6674741.1"/>
    </source>
</evidence>
<dbReference type="EMBL" id="JACJJG010000121">
    <property type="protein sequence ID" value="MBM6674741.1"/>
    <property type="molecule type" value="Genomic_DNA"/>
</dbReference>
<keyword evidence="3" id="KW-1185">Reference proteome</keyword>
<name>A0A939B8E3_9BACT</name>
<dbReference type="PANTHER" id="PTHR22916">
    <property type="entry name" value="GLYCOSYLTRANSFERASE"/>
    <property type="match status" value="1"/>
</dbReference>
<dbReference type="RefSeq" id="WP_205105832.1">
    <property type="nucleotide sequence ID" value="NZ_JACJJG010000121.1"/>
</dbReference>
<comment type="caution">
    <text evidence="2">The sequence shown here is derived from an EMBL/GenBank/DDBJ whole genome shotgun (WGS) entry which is preliminary data.</text>
</comment>
<dbReference type="InterPro" id="IPR029044">
    <property type="entry name" value="Nucleotide-diphossugar_trans"/>
</dbReference>
<feature type="domain" description="Glycosyltransferase 2-like" evidence="1">
    <location>
        <begin position="5"/>
        <end position="105"/>
    </location>
</feature>
<dbReference type="Gene3D" id="3.90.550.10">
    <property type="entry name" value="Spore Coat Polysaccharide Biosynthesis Protein SpsA, Chain A"/>
    <property type="match status" value="1"/>
</dbReference>
<organism evidence="2 3">
    <name type="scientific">Marseilla massiliensis</name>
    <dbReference type="NCBI Taxonomy" id="1841864"/>
    <lineage>
        <taxon>Bacteria</taxon>
        <taxon>Pseudomonadati</taxon>
        <taxon>Bacteroidota</taxon>
        <taxon>Bacteroidia</taxon>
        <taxon>Bacteroidales</taxon>
        <taxon>Prevotellaceae</taxon>
        <taxon>Marseilla</taxon>
    </lineage>
</organism>
<dbReference type="Proteomes" id="UP000706891">
    <property type="component" value="Unassembled WGS sequence"/>
</dbReference>
<dbReference type="PANTHER" id="PTHR22916:SF67">
    <property type="entry name" value="COLANIC ACID BIOSYNTHESIS GLYCOSYL TRANSFERASE WCAE-RELATED"/>
    <property type="match status" value="1"/>
</dbReference>
<evidence type="ECO:0000259" key="1">
    <source>
        <dbReference type="Pfam" id="PF00535"/>
    </source>
</evidence>
<reference evidence="2" key="1">
    <citation type="submission" date="2020-08" db="EMBL/GenBank/DDBJ databases">
        <authorList>
            <person name="Cejkova D."/>
            <person name="Kubasova T."/>
            <person name="Jahodarova E."/>
            <person name="Rychlik I."/>
        </authorList>
    </citation>
    <scope>NUCLEOTIDE SEQUENCE</scope>
    <source>
        <strain evidence="2">An824</strain>
    </source>
</reference>
<dbReference type="InterPro" id="IPR001173">
    <property type="entry name" value="Glyco_trans_2-like"/>
</dbReference>
<dbReference type="SUPFAM" id="SSF53448">
    <property type="entry name" value="Nucleotide-diphospho-sugar transferases"/>
    <property type="match status" value="1"/>
</dbReference>
<dbReference type="AlphaFoldDB" id="A0A939B8E3"/>